<dbReference type="InterPro" id="IPR012340">
    <property type="entry name" value="NA-bd_OB-fold"/>
</dbReference>
<reference evidence="7 8" key="1">
    <citation type="submission" date="2019-11" db="EMBL/GenBank/DDBJ databases">
        <title>Genome analysis of Rhizobacterium cereale a novel genus and species isolated from maize roots in North Spain.</title>
        <authorList>
            <person name="Menendez E."/>
            <person name="Flores-Felix J.D."/>
            <person name="Ramirez-Bahena M.-H."/>
            <person name="Igual J.M."/>
            <person name="Garcia-Fraile P."/>
            <person name="Peix A."/>
            <person name="Velazquez E."/>
        </authorList>
    </citation>
    <scope>NUCLEOTIDE SEQUENCE [LARGE SCALE GENOMIC DNA]</scope>
    <source>
        <strain evidence="7 8">RZME27</strain>
    </source>
</reference>
<keyword evidence="4 5" id="KW-0472">Membrane</keyword>
<dbReference type="GO" id="GO:0005886">
    <property type="term" value="C:plasma membrane"/>
    <property type="evidence" value="ECO:0007669"/>
    <property type="project" value="TreeGrafter"/>
</dbReference>
<evidence type="ECO:0000256" key="1">
    <source>
        <dbReference type="ARBA" id="ARBA00004141"/>
    </source>
</evidence>
<dbReference type="PANTHER" id="PTHR33507:SF3">
    <property type="entry name" value="INNER MEMBRANE PROTEIN YBBJ"/>
    <property type="match status" value="1"/>
</dbReference>
<gene>
    <name evidence="7" type="ORF">GAO09_21975</name>
</gene>
<dbReference type="Proteomes" id="UP000435138">
    <property type="component" value="Unassembled WGS sequence"/>
</dbReference>
<dbReference type="EMBL" id="WIXI01000049">
    <property type="protein sequence ID" value="MQY48707.1"/>
    <property type="molecule type" value="Genomic_DNA"/>
</dbReference>
<evidence type="ECO:0000313" key="8">
    <source>
        <dbReference type="Proteomes" id="UP000435138"/>
    </source>
</evidence>
<evidence type="ECO:0000256" key="4">
    <source>
        <dbReference type="ARBA" id="ARBA00023136"/>
    </source>
</evidence>
<proteinExistence type="predicted"/>
<dbReference type="Pfam" id="PF01957">
    <property type="entry name" value="NfeD"/>
    <property type="match status" value="1"/>
</dbReference>
<keyword evidence="2 5" id="KW-0812">Transmembrane</keyword>
<feature type="transmembrane region" description="Helical" evidence="5">
    <location>
        <begin position="58"/>
        <end position="76"/>
    </location>
</feature>
<dbReference type="AlphaFoldDB" id="A0A6A8AFW8"/>
<keyword evidence="8" id="KW-1185">Reference proteome</keyword>
<dbReference type="InterPro" id="IPR002810">
    <property type="entry name" value="NfeD-like_C"/>
</dbReference>
<comment type="caution">
    <text evidence="7">The sequence shown here is derived from an EMBL/GenBank/DDBJ whole genome shotgun (WGS) entry which is preliminary data.</text>
</comment>
<name>A0A6A8AFW8_9HYPH</name>
<evidence type="ECO:0000256" key="2">
    <source>
        <dbReference type="ARBA" id="ARBA00022692"/>
    </source>
</evidence>
<accession>A0A6A8AFW8</accession>
<evidence type="ECO:0000256" key="5">
    <source>
        <dbReference type="SAM" id="Phobius"/>
    </source>
</evidence>
<organism evidence="7 8">
    <name type="scientific">Endobacterium cereale</name>
    <dbReference type="NCBI Taxonomy" id="2663029"/>
    <lineage>
        <taxon>Bacteria</taxon>
        <taxon>Pseudomonadati</taxon>
        <taxon>Pseudomonadota</taxon>
        <taxon>Alphaproteobacteria</taxon>
        <taxon>Hyphomicrobiales</taxon>
        <taxon>Rhizobiaceae</taxon>
        <taxon>Endobacterium</taxon>
    </lineage>
</organism>
<protein>
    <submittedName>
        <fullName evidence="7">NfeD family protein</fullName>
    </submittedName>
</protein>
<sequence>MVIELWNSFGPWSWWIVGLVLLALELVVPGFFLIWIGAAAVVLGALSLALWGSSFWGWHVQLLLFATLSVVFALAGRRIYNGSGTKTDEPWLNRRGESLVGRTATLAEPILEGRGRIKLDDTTWTVMGPDMPAGTRVKVTASSGRDLTVEQA</sequence>
<evidence type="ECO:0000256" key="3">
    <source>
        <dbReference type="ARBA" id="ARBA00022989"/>
    </source>
</evidence>
<feature type="domain" description="NfeD-like C-terminal" evidence="6">
    <location>
        <begin position="97"/>
        <end position="150"/>
    </location>
</feature>
<comment type="subcellular location">
    <subcellularLocation>
        <location evidence="1">Membrane</location>
        <topology evidence="1">Multi-pass membrane protein</topology>
    </subcellularLocation>
</comment>
<dbReference type="Gene3D" id="2.40.50.140">
    <property type="entry name" value="Nucleic acid-binding proteins"/>
    <property type="match status" value="1"/>
</dbReference>
<feature type="transmembrane region" description="Helical" evidence="5">
    <location>
        <begin position="12"/>
        <end position="28"/>
    </location>
</feature>
<dbReference type="RefSeq" id="WP_153357637.1">
    <property type="nucleotide sequence ID" value="NZ_JAYKOO010000004.1"/>
</dbReference>
<dbReference type="PANTHER" id="PTHR33507">
    <property type="entry name" value="INNER MEMBRANE PROTEIN YBBJ"/>
    <property type="match status" value="1"/>
</dbReference>
<dbReference type="InterPro" id="IPR052165">
    <property type="entry name" value="Membrane_assoc_protease"/>
</dbReference>
<keyword evidence="3 5" id="KW-1133">Transmembrane helix</keyword>
<evidence type="ECO:0000259" key="6">
    <source>
        <dbReference type="Pfam" id="PF01957"/>
    </source>
</evidence>
<evidence type="ECO:0000313" key="7">
    <source>
        <dbReference type="EMBL" id="MQY48707.1"/>
    </source>
</evidence>